<evidence type="ECO:0000313" key="3">
    <source>
        <dbReference type="Proteomes" id="UP000007374"/>
    </source>
</evidence>
<organism evidence="2 3">
    <name type="scientific">Nitratireductor indicus C115</name>
    <dbReference type="NCBI Taxonomy" id="1231190"/>
    <lineage>
        <taxon>Bacteria</taxon>
        <taxon>Pseudomonadati</taxon>
        <taxon>Pseudomonadota</taxon>
        <taxon>Alphaproteobacteria</taxon>
        <taxon>Hyphomicrobiales</taxon>
        <taxon>Phyllobacteriaceae</taxon>
        <taxon>Nitratireductor</taxon>
    </lineage>
</organism>
<reference evidence="2 3" key="1">
    <citation type="journal article" date="2012" name="J. Bacteriol.">
        <title>Genome Sequence of Nitratireductor indicus Type Strain C115.</title>
        <authorList>
            <person name="Lai Q."/>
            <person name="Li G."/>
            <person name="Yu Z."/>
            <person name="Shao Z."/>
        </authorList>
    </citation>
    <scope>NUCLEOTIDE SEQUENCE [LARGE SCALE GENOMIC DNA]</scope>
    <source>
        <strain evidence="2 3">C115</strain>
    </source>
</reference>
<evidence type="ECO:0000313" key="2">
    <source>
        <dbReference type="EMBL" id="EKF39825.1"/>
    </source>
</evidence>
<dbReference type="STRING" id="721133.SAMN05216176_10711"/>
<dbReference type="RefSeq" id="WP_009453035.1">
    <property type="nucleotide sequence ID" value="NZ_AMSI01000042.1"/>
</dbReference>
<dbReference type="AlphaFoldDB" id="K2NK52"/>
<comment type="caution">
    <text evidence="2">The sequence shown here is derived from an EMBL/GenBank/DDBJ whole genome shotgun (WGS) entry which is preliminary data.</text>
</comment>
<evidence type="ECO:0000256" key="1">
    <source>
        <dbReference type="SAM" id="MobiDB-lite"/>
    </source>
</evidence>
<feature type="compositionally biased region" description="Polar residues" evidence="1">
    <location>
        <begin position="380"/>
        <end position="395"/>
    </location>
</feature>
<accession>K2NK52</accession>
<feature type="compositionally biased region" description="Polar residues" evidence="1">
    <location>
        <begin position="352"/>
        <end position="363"/>
    </location>
</feature>
<sequence length="569" mass="61729">MGRGLFGIVIGVVVSLASIGPTAADWLEPRKQSDCYIWKPEYGFSTQRDELRSASIRCVGDHVPWEHSWRDNMACGVDAMSNKGPVACAPIEKQRCSLNRRVAELSEQCEARYDAWRLREAAEKKRREDEERAMTAAEAAGSVPSGGAIVGHGIAGATGGGQQLSDAITNGALPAVNEIQKNAIGILTSKMDNFHVDGQGNGPRYTASHPRPSRSQKDRVFGILDEASRVGAMQVKLPLGEYSIVGSAYAGVVTQIVEAQANGEINASMAAIGIAVASWVAWEAAQAELQLEHARQQGIKSAARDMLPRQQQVARETREAVRSPAPEPDPEPVSPDTGVDPSEDFEAPDQYADSSNNDPNFQRVTLPIASKPSSGCGPDLNTNPRNPNASTNSGSPYGMVYNWIGRGSSGYIDLRLAIFHESGEPAVHVRMTTGPNLLYEDPQFALADTPQWVRVAGKDFSPRYDGEGVNRADWLNIFWNNKNGFKSTIAVSATNGGCEIIFSPPDDIDHQVSGIWNVNGTRIILNPERDGIRWCWPDGANFSVGTFSAGSCVILRDDGYYDEHIENFQ</sequence>
<dbReference type="PATRIC" id="fig|1231190.3.peg.4929"/>
<dbReference type="EMBL" id="AMSI01000042">
    <property type="protein sequence ID" value="EKF39825.1"/>
    <property type="molecule type" value="Genomic_DNA"/>
</dbReference>
<protein>
    <submittedName>
        <fullName evidence="2">Uncharacterized protein</fullName>
    </submittedName>
</protein>
<name>K2NK52_9HYPH</name>
<proteinExistence type="predicted"/>
<dbReference type="Proteomes" id="UP000007374">
    <property type="component" value="Unassembled WGS sequence"/>
</dbReference>
<feature type="region of interest" description="Disordered" evidence="1">
    <location>
        <begin position="300"/>
        <end position="395"/>
    </location>
</feature>
<keyword evidence="3" id="KW-1185">Reference proteome</keyword>
<gene>
    <name evidence="2" type="ORF">NA8A_23959</name>
</gene>